<sequence length="346" mass="38463">MKKAEYRAAVSFARPLAYKRNREVRLTGLPPLSGCPAADRRIDNRDRRNGVSAGKVWYTKGKVKMWVAIRVQASTLTALKELALHCARGAGQLSLERMKQPFTVEYKTSASDLVTAVDKEVEKHVVETILRHFPDHGILGEESTFAGDPRQFDTLWVIDPIDGTTNFVHQQINFSVSIAVYHKGEGLVGVVYDPSRDEMFYAVKGEGAYLNDRPLRLERQVKLEEALLCTSVFWNKRAEQMGIDLIVKKLAGKVRGMRLLGSAALEMAYVAAGRLDGYVSLSLNAWDFGAGRIIVEEAGGRVTTMTGSPLPFDRKSSVMACNPAFYEELQHYLTLTENDMADKGAT</sequence>
<dbReference type="FunFam" id="3.30.540.10:FF:000003">
    <property type="entry name" value="Inositol-1-monophosphatase"/>
    <property type="match status" value="1"/>
</dbReference>
<evidence type="ECO:0000256" key="3">
    <source>
        <dbReference type="ARBA" id="ARBA00022723"/>
    </source>
</evidence>
<feature type="binding site" evidence="6">
    <location>
        <position position="161"/>
    </location>
    <ligand>
        <name>Mg(2+)</name>
        <dbReference type="ChEBI" id="CHEBI:18420"/>
        <label>1</label>
        <note>catalytic</note>
    </ligand>
</feature>
<evidence type="ECO:0000313" key="8">
    <source>
        <dbReference type="EMBL" id="CAJ1001625.1"/>
    </source>
</evidence>
<dbReference type="AlphaFoldDB" id="A0AA48M5F1"/>
<name>A0AA48M5F1_9BACL</name>
<feature type="binding site" evidence="6">
    <location>
        <position position="162"/>
    </location>
    <ligand>
        <name>Mg(2+)</name>
        <dbReference type="ChEBI" id="CHEBI:18420"/>
        <label>1</label>
        <note>catalytic</note>
    </ligand>
</feature>
<dbReference type="InterPro" id="IPR000760">
    <property type="entry name" value="Inositol_monophosphatase-like"/>
</dbReference>
<dbReference type="InterPro" id="IPR033942">
    <property type="entry name" value="IMPase"/>
</dbReference>
<proteinExistence type="inferred from homology"/>
<evidence type="ECO:0000256" key="7">
    <source>
        <dbReference type="RuleBase" id="RU364068"/>
    </source>
</evidence>
<feature type="binding site" evidence="6">
    <location>
        <position position="287"/>
    </location>
    <ligand>
        <name>Mg(2+)</name>
        <dbReference type="ChEBI" id="CHEBI:18420"/>
        <label>1</label>
        <note>catalytic</note>
    </ligand>
</feature>
<dbReference type="PANTHER" id="PTHR20854:SF4">
    <property type="entry name" value="INOSITOL-1-MONOPHOSPHATASE-RELATED"/>
    <property type="match status" value="1"/>
</dbReference>
<feature type="binding site" evidence="6">
    <location>
        <position position="159"/>
    </location>
    <ligand>
        <name>Mg(2+)</name>
        <dbReference type="ChEBI" id="CHEBI:18420"/>
        <label>1</label>
        <note>catalytic</note>
    </ligand>
</feature>
<dbReference type="KEGG" id="bayd:BSPP4475_04700"/>
<dbReference type="Proteomes" id="UP001189619">
    <property type="component" value="Chromosome"/>
</dbReference>
<evidence type="ECO:0000256" key="1">
    <source>
        <dbReference type="ARBA" id="ARBA00001033"/>
    </source>
</evidence>
<evidence type="ECO:0000256" key="6">
    <source>
        <dbReference type="PIRSR" id="PIRSR600760-2"/>
    </source>
</evidence>
<keyword evidence="4 7" id="KW-0378">Hydrolase</keyword>
<dbReference type="GO" id="GO:0008934">
    <property type="term" value="F:inositol monophosphate 1-phosphatase activity"/>
    <property type="evidence" value="ECO:0007669"/>
    <property type="project" value="InterPro"/>
</dbReference>
<keyword evidence="9" id="KW-1185">Reference proteome</keyword>
<comment type="catalytic activity">
    <reaction evidence="1 7">
        <text>a myo-inositol phosphate + H2O = myo-inositol + phosphate</text>
        <dbReference type="Rhea" id="RHEA:24056"/>
        <dbReference type="ChEBI" id="CHEBI:15377"/>
        <dbReference type="ChEBI" id="CHEBI:17268"/>
        <dbReference type="ChEBI" id="CHEBI:43474"/>
        <dbReference type="ChEBI" id="CHEBI:84139"/>
        <dbReference type="EC" id="3.1.3.25"/>
    </reaction>
</comment>
<keyword evidence="5 6" id="KW-0460">Magnesium</keyword>
<dbReference type="Gene3D" id="3.40.190.80">
    <property type="match status" value="1"/>
</dbReference>
<dbReference type="InterPro" id="IPR020583">
    <property type="entry name" value="Inositol_monoP_metal-BS"/>
</dbReference>
<dbReference type="PRINTS" id="PR00377">
    <property type="entry name" value="IMPHPHTASES"/>
</dbReference>
<dbReference type="PROSITE" id="PS00629">
    <property type="entry name" value="IMP_1"/>
    <property type="match status" value="1"/>
</dbReference>
<dbReference type="GO" id="GO:0007165">
    <property type="term" value="P:signal transduction"/>
    <property type="evidence" value="ECO:0007669"/>
    <property type="project" value="TreeGrafter"/>
</dbReference>
<dbReference type="InterPro" id="IPR022337">
    <property type="entry name" value="Inositol_monophosphatase_SuhB"/>
</dbReference>
<keyword evidence="3 6" id="KW-0479">Metal-binding</keyword>
<gene>
    <name evidence="8" type="ORF">BSPP4475_04700</name>
</gene>
<evidence type="ECO:0000256" key="4">
    <source>
        <dbReference type="ARBA" id="ARBA00022801"/>
    </source>
</evidence>
<dbReference type="EMBL" id="OY569118">
    <property type="protein sequence ID" value="CAJ1001625.1"/>
    <property type="molecule type" value="Genomic_DNA"/>
</dbReference>
<dbReference type="Pfam" id="PF00459">
    <property type="entry name" value="Inositol_P"/>
    <property type="match status" value="1"/>
</dbReference>
<evidence type="ECO:0000256" key="2">
    <source>
        <dbReference type="ARBA" id="ARBA00001946"/>
    </source>
</evidence>
<comment type="cofactor">
    <cofactor evidence="2 6 7">
        <name>Mg(2+)</name>
        <dbReference type="ChEBI" id="CHEBI:18420"/>
    </cofactor>
</comment>
<dbReference type="GO" id="GO:0046872">
    <property type="term" value="F:metal ion binding"/>
    <property type="evidence" value="ECO:0007669"/>
    <property type="project" value="UniProtKB-KW"/>
</dbReference>
<evidence type="ECO:0000313" key="9">
    <source>
        <dbReference type="Proteomes" id="UP001189619"/>
    </source>
</evidence>
<comment type="similarity">
    <text evidence="7">Belongs to the inositol monophosphatase superfamily.</text>
</comment>
<dbReference type="EC" id="3.1.3.25" evidence="7"/>
<organism evidence="8 9">
    <name type="scientific">Brevibacillus aydinogluensis</name>
    <dbReference type="NCBI Taxonomy" id="927786"/>
    <lineage>
        <taxon>Bacteria</taxon>
        <taxon>Bacillati</taxon>
        <taxon>Bacillota</taxon>
        <taxon>Bacilli</taxon>
        <taxon>Bacillales</taxon>
        <taxon>Paenibacillaceae</taxon>
        <taxon>Brevibacillus</taxon>
    </lineage>
</organism>
<protein>
    <recommendedName>
        <fullName evidence="7">Inositol-1-monophosphatase</fullName>
        <ecNumber evidence="7">3.1.3.25</ecNumber>
    </recommendedName>
</protein>
<dbReference type="PANTHER" id="PTHR20854">
    <property type="entry name" value="INOSITOL MONOPHOSPHATASE"/>
    <property type="match status" value="1"/>
</dbReference>
<reference evidence="8" key="1">
    <citation type="submission" date="2023-07" db="EMBL/GenBank/DDBJ databases">
        <authorList>
            <person name="Ivanov I."/>
            <person name="Teneva D."/>
            <person name="Stoikov I."/>
        </authorList>
    </citation>
    <scope>NUCLEOTIDE SEQUENCE</scope>
    <source>
        <strain evidence="8">4475</strain>
    </source>
</reference>
<accession>A0AA48M5F1</accession>
<dbReference type="PRINTS" id="PR01959">
    <property type="entry name" value="SBIMPHPHTASE"/>
</dbReference>
<dbReference type="CDD" id="cd01639">
    <property type="entry name" value="IMPase"/>
    <property type="match status" value="1"/>
</dbReference>
<feature type="binding site" evidence="6">
    <location>
        <position position="141"/>
    </location>
    <ligand>
        <name>Mg(2+)</name>
        <dbReference type="ChEBI" id="CHEBI:18420"/>
        <label>1</label>
        <note>catalytic</note>
    </ligand>
</feature>
<dbReference type="GO" id="GO:0006020">
    <property type="term" value="P:inositol metabolic process"/>
    <property type="evidence" value="ECO:0007669"/>
    <property type="project" value="TreeGrafter"/>
</dbReference>
<dbReference type="Gene3D" id="3.30.540.10">
    <property type="entry name" value="Fructose-1,6-Bisphosphatase, subunit A, domain 1"/>
    <property type="match status" value="1"/>
</dbReference>
<evidence type="ECO:0000256" key="5">
    <source>
        <dbReference type="ARBA" id="ARBA00022842"/>
    </source>
</evidence>
<dbReference type="SUPFAM" id="SSF56655">
    <property type="entry name" value="Carbohydrate phosphatase"/>
    <property type="match status" value="1"/>
</dbReference>